<evidence type="ECO:0000256" key="5">
    <source>
        <dbReference type="RuleBase" id="RU000589"/>
    </source>
</evidence>
<dbReference type="OrthoDB" id="9804686at2"/>
<dbReference type="InterPro" id="IPR012334">
    <property type="entry name" value="Pectin_lyas_fold"/>
</dbReference>
<feature type="domain" description="Pectinesterase catalytic" evidence="6">
    <location>
        <begin position="2"/>
        <end position="286"/>
    </location>
</feature>
<dbReference type="PROSITE" id="PS00503">
    <property type="entry name" value="PECTINESTERASE_2"/>
    <property type="match status" value="1"/>
</dbReference>
<feature type="active site" evidence="4">
    <location>
        <position position="154"/>
    </location>
</feature>
<keyword evidence="9" id="KW-1185">Reference proteome</keyword>
<dbReference type="GO" id="GO:0030599">
    <property type="term" value="F:pectinesterase activity"/>
    <property type="evidence" value="ECO:0007669"/>
    <property type="project" value="UniProtKB-UniRule"/>
</dbReference>
<dbReference type="AlphaFoldDB" id="A0A5M7BFV9"/>
<dbReference type="Proteomes" id="UP000315145">
    <property type="component" value="Unassembled WGS sequence"/>
</dbReference>
<evidence type="ECO:0000313" key="9">
    <source>
        <dbReference type="Proteomes" id="UP000315145"/>
    </source>
</evidence>
<evidence type="ECO:0000313" key="7">
    <source>
        <dbReference type="EMBL" id="KAA5828232.1"/>
    </source>
</evidence>
<keyword evidence="2 5" id="KW-0378">Hydrolase</keyword>
<evidence type="ECO:0000256" key="3">
    <source>
        <dbReference type="ARBA" id="ARBA00023085"/>
    </source>
</evidence>
<organism evidence="7 10">
    <name type="scientific">Algibacter amylolyticus</name>
    <dbReference type="NCBI Taxonomy" id="1608400"/>
    <lineage>
        <taxon>Bacteria</taxon>
        <taxon>Pseudomonadati</taxon>
        <taxon>Bacteroidota</taxon>
        <taxon>Flavobacteriia</taxon>
        <taxon>Flavobacteriales</taxon>
        <taxon>Flavobacteriaceae</taxon>
        <taxon>Algibacter</taxon>
    </lineage>
</organism>
<dbReference type="EMBL" id="VWRS01000001">
    <property type="protein sequence ID" value="KAA5828232.1"/>
    <property type="molecule type" value="Genomic_DNA"/>
</dbReference>
<protein>
    <recommendedName>
        <fullName evidence="5">Pectinesterase</fullName>
        <ecNumber evidence="5">3.1.1.11</ecNumber>
    </recommendedName>
</protein>
<reference evidence="7 10" key="1">
    <citation type="journal article" date="2015" name="Int. J. Syst. Evol. Microbiol.">
        <title>Algibacter amylolyticus sp. nov., isolated from intertidal sediment.</title>
        <authorList>
            <person name="Zhang D.C."/>
            <person name="Wu J."/>
            <person name="Neuner K."/>
            <person name="Yao J."/>
            <person name="Margesin R."/>
        </authorList>
    </citation>
    <scope>NUCLEOTIDE SEQUENCE [LARGE SCALE GENOMIC DNA]</scope>
    <source>
        <strain evidence="7 10">RU-4-M-4</strain>
    </source>
</reference>
<keyword evidence="3 5" id="KW-0063">Aspartyl esterase</keyword>
<gene>
    <name evidence="7" type="ORF">F2B50_03910</name>
    <name evidence="8" type="ORF">FPF71_03910</name>
</gene>
<dbReference type="Pfam" id="PF01095">
    <property type="entry name" value="Pectinesterase"/>
    <property type="match status" value="1"/>
</dbReference>
<dbReference type="EMBL" id="VMBF01000001">
    <property type="protein sequence ID" value="TSJ82477.1"/>
    <property type="molecule type" value="Genomic_DNA"/>
</dbReference>
<evidence type="ECO:0000259" key="6">
    <source>
        <dbReference type="Pfam" id="PF01095"/>
    </source>
</evidence>
<accession>A0A5M7BFV9</accession>
<dbReference type="InterPro" id="IPR033131">
    <property type="entry name" value="Pectinesterase_Asp_AS"/>
</dbReference>
<sequence length="294" mass="33489">MIVTKDGSGDFTSVQDAINAAKAFPYQRVIIHVKNGIYNEKVHVYSWNTKVSLIGESKEHTIITFNDYFDKIDLGRNSTFHTATVLVEGHDFTAKNLTIRNTSGPVGQAVALAVNANRCYFENCSIIGFQDTLYTSGEGFKQYFKNCFITGSTDFIFGAATVLFQNCDIHSKTNSYITAASTPKNQDFGYVFKNCKLTAKENVTDVYLGRPWRIHAKTVFINTNMGKHIKPEGWHNWSNKNAEANTYYAEYHCTGDGYKPESRVPWSYQLKKREAKKYTIENILKSNTKWYQNF</sequence>
<proteinExistence type="inferred from homology"/>
<reference evidence="8 9" key="2">
    <citation type="submission" date="2019-07" db="EMBL/GenBank/DDBJ databases">
        <title>Algibacter marinivivus sp. nov., isolated from the surface of a marine red alga.</title>
        <authorList>
            <person name="Zhong X."/>
            <person name="Xu W."/>
            <person name="Zhang Y."/>
            <person name="Zhang Q."/>
            <person name="Du Z."/>
        </authorList>
    </citation>
    <scope>NUCLEOTIDE SEQUENCE [LARGE SCALE GENOMIC DNA]</scope>
    <source>
        <strain evidence="8 9">RU-4-M-4</strain>
    </source>
</reference>
<comment type="caution">
    <text evidence="7">The sequence shown here is derived from an EMBL/GenBank/DDBJ whole genome shotgun (WGS) entry which is preliminary data.</text>
</comment>
<dbReference type="InterPro" id="IPR000070">
    <property type="entry name" value="Pectinesterase_cat"/>
</dbReference>
<dbReference type="GO" id="GO:0042545">
    <property type="term" value="P:cell wall modification"/>
    <property type="evidence" value="ECO:0007669"/>
    <property type="project" value="UniProtKB-UniRule"/>
</dbReference>
<dbReference type="GO" id="GO:0009279">
    <property type="term" value="C:cell outer membrane"/>
    <property type="evidence" value="ECO:0007669"/>
    <property type="project" value="TreeGrafter"/>
</dbReference>
<evidence type="ECO:0000313" key="10">
    <source>
        <dbReference type="Proteomes" id="UP000322315"/>
    </source>
</evidence>
<evidence type="ECO:0000256" key="2">
    <source>
        <dbReference type="ARBA" id="ARBA00022801"/>
    </source>
</evidence>
<reference evidence="7" key="3">
    <citation type="submission" date="2019-09" db="EMBL/GenBank/DDBJ databases">
        <authorList>
            <person name="Zhang D.-C."/>
        </authorList>
    </citation>
    <scope>NUCLEOTIDE SEQUENCE</scope>
    <source>
        <strain evidence="7">RU-4-M-4</strain>
    </source>
</reference>
<dbReference type="Proteomes" id="UP000322315">
    <property type="component" value="Unassembled WGS sequence"/>
</dbReference>
<dbReference type="GO" id="GO:0045490">
    <property type="term" value="P:pectin catabolic process"/>
    <property type="evidence" value="ECO:0007669"/>
    <property type="project" value="UniProtKB-UniRule"/>
</dbReference>
<dbReference type="EC" id="3.1.1.11" evidence="5"/>
<dbReference type="PANTHER" id="PTHR31321">
    <property type="entry name" value="ACYL-COA THIOESTER HYDROLASE YBHC-RELATED"/>
    <property type="match status" value="1"/>
</dbReference>
<evidence type="ECO:0000256" key="4">
    <source>
        <dbReference type="PROSITE-ProRule" id="PRU10040"/>
    </source>
</evidence>
<dbReference type="PANTHER" id="PTHR31321:SF57">
    <property type="entry name" value="PECTINESTERASE 53-RELATED"/>
    <property type="match status" value="1"/>
</dbReference>
<dbReference type="Gene3D" id="2.160.20.10">
    <property type="entry name" value="Single-stranded right-handed beta-helix, Pectin lyase-like"/>
    <property type="match status" value="1"/>
</dbReference>
<name>A0A5M7BFV9_9FLAO</name>
<dbReference type="UniPathway" id="UPA00545">
    <property type="reaction ID" value="UER00823"/>
</dbReference>
<dbReference type="InterPro" id="IPR011050">
    <property type="entry name" value="Pectin_lyase_fold/virulence"/>
</dbReference>
<evidence type="ECO:0000313" key="8">
    <source>
        <dbReference type="EMBL" id="TSJ82477.1"/>
    </source>
</evidence>
<evidence type="ECO:0000256" key="1">
    <source>
        <dbReference type="ARBA" id="ARBA00008891"/>
    </source>
</evidence>
<comment type="pathway">
    <text evidence="5">Glycan metabolism; pectin degradation; 2-dehydro-3-deoxy-D-gluconate from pectin: step 1/5.</text>
</comment>
<dbReference type="PROSITE" id="PS00800">
    <property type="entry name" value="PECTINESTERASE_1"/>
    <property type="match status" value="1"/>
</dbReference>
<comment type="catalytic activity">
    <reaction evidence="5">
        <text>[(1-&gt;4)-alpha-D-galacturonosyl methyl ester](n) + n H2O = [(1-&gt;4)-alpha-D-galacturonosyl](n) + n methanol + n H(+)</text>
        <dbReference type="Rhea" id="RHEA:22380"/>
        <dbReference type="Rhea" id="RHEA-COMP:14570"/>
        <dbReference type="Rhea" id="RHEA-COMP:14573"/>
        <dbReference type="ChEBI" id="CHEBI:15377"/>
        <dbReference type="ChEBI" id="CHEBI:15378"/>
        <dbReference type="ChEBI" id="CHEBI:17790"/>
        <dbReference type="ChEBI" id="CHEBI:140522"/>
        <dbReference type="ChEBI" id="CHEBI:140523"/>
        <dbReference type="EC" id="3.1.1.11"/>
    </reaction>
</comment>
<comment type="similarity">
    <text evidence="1">Belongs to the pectinesterase family.</text>
</comment>
<dbReference type="SUPFAM" id="SSF51126">
    <property type="entry name" value="Pectin lyase-like"/>
    <property type="match status" value="1"/>
</dbReference>
<dbReference type="InterPro" id="IPR018040">
    <property type="entry name" value="Pectinesterase_Tyr_AS"/>
</dbReference>